<accession>A0AA90PT94</accession>
<evidence type="ECO:0000313" key="3">
    <source>
        <dbReference type="Proteomes" id="UP001177258"/>
    </source>
</evidence>
<comment type="caution">
    <text evidence="2">The sequence shown here is derived from an EMBL/GenBank/DDBJ whole genome shotgun (WGS) entry which is preliminary data.</text>
</comment>
<evidence type="ECO:0000313" key="2">
    <source>
        <dbReference type="EMBL" id="MDP2538330.1"/>
    </source>
</evidence>
<dbReference type="EMBL" id="JAUPEV010000001">
    <property type="protein sequence ID" value="MDO7252463.1"/>
    <property type="molecule type" value="Genomic_DNA"/>
</dbReference>
<gene>
    <name evidence="1" type="ORF">Q5I04_00825</name>
    <name evidence="2" type="ORF">Q5I06_00825</name>
</gene>
<dbReference type="AlphaFoldDB" id="A0AA90PT94"/>
<dbReference type="RefSeq" id="WP_305516304.1">
    <property type="nucleotide sequence ID" value="NZ_JAUPEV010000001.1"/>
</dbReference>
<reference evidence="2 4" key="1">
    <citation type="submission" date="2023-07" db="EMBL/GenBank/DDBJ databases">
        <title>Unpublished Manusciprt.</title>
        <authorList>
            <person name="Aydin F."/>
            <person name="Tarhane S."/>
            <person name="Saticioglu I.B."/>
            <person name="Karakaya E."/>
            <person name="Abay S."/>
            <person name="Guran O."/>
            <person name="Bozkurt E."/>
            <person name="Uzum N."/>
            <person name="Olgun K."/>
            <person name="Jablonski D."/>
        </authorList>
    </citation>
    <scope>NUCLEOTIDE SEQUENCE</scope>
    <source>
        <strain evidence="4">faydin-H75</strain>
        <strain evidence="2">Faydin-H76</strain>
    </source>
</reference>
<reference evidence="1 3" key="3">
    <citation type="journal article" date="2024" name="Syst. Appl. Microbiol.">
        <title>Helicobacter cappadocius sp. nov., from lizards: The first psychrotrophic Helicobacter species.</title>
        <authorList>
            <person name="Aydin F."/>
            <person name="Tarhane S."/>
            <person name="Karakaya E."/>
            <person name="Abay S."/>
            <person name="Kayman T."/>
            <person name="Guran O."/>
            <person name="Bozkurt E."/>
            <person name="Uzum N."/>
            <person name="Avci A."/>
            <person name="Olgun K."/>
            <person name="Jablonski D."/>
            <person name="Guran C."/>
            <person name="Burcin Saticioglu I."/>
        </authorList>
    </citation>
    <scope>NUCLEOTIDE SEQUENCE [LARGE SCALE GENOMIC DNA]</scope>
    <source>
        <strain evidence="1">Faydin-H75</strain>
        <strain evidence="3">faydin-H76</strain>
    </source>
</reference>
<reference evidence="1" key="2">
    <citation type="submission" date="2023-07" db="EMBL/GenBank/DDBJ databases">
        <authorList>
            <person name="Aydin F."/>
            <person name="Tarhane S."/>
            <person name="Saticioglu I.B."/>
            <person name="Karakaya E."/>
            <person name="Abay S."/>
            <person name="Guran O."/>
            <person name="Bozkurt E."/>
            <person name="Uzum N."/>
            <person name="Olgun K."/>
            <person name="Jablonski D."/>
        </authorList>
    </citation>
    <scope>NUCLEOTIDE SEQUENCE</scope>
    <source>
        <strain evidence="1">Faydin-H75</strain>
    </source>
</reference>
<protein>
    <submittedName>
        <fullName evidence="2">Uncharacterized protein</fullName>
    </submittedName>
</protein>
<sequence length="61" mass="6768">MRVNISSIKTQSGHLTDVASSLADINNKEAFVIKINLKNNNHSVIAFRTLAKYSLCYAKKS</sequence>
<proteinExistence type="predicted"/>
<dbReference type="EMBL" id="JAUYZK010000001">
    <property type="protein sequence ID" value="MDP2538330.1"/>
    <property type="molecule type" value="Genomic_DNA"/>
</dbReference>
<evidence type="ECO:0000313" key="1">
    <source>
        <dbReference type="EMBL" id="MDO7252463.1"/>
    </source>
</evidence>
<dbReference type="Proteomes" id="UP001177258">
    <property type="component" value="Unassembled WGS sequence"/>
</dbReference>
<keyword evidence="4" id="KW-1185">Reference proteome</keyword>
<evidence type="ECO:0000313" key="4">
    <source>
        <dbReference type="Proteomes" id="UP001240777"/>
    </source>
</evidence>
<name>A0AA90PT94_9HELI</name>
<dbReference type="Proteomes" id="UP001240777">
    <property type="component" value="Unassembled WGS sequence"/>
</dbReference>
<organism evidence="2 3">
    <name type="scientific">Helicobacter cappadocius</name>
    <dbReference type="NCBI Taxonomy" id="3063998"/>
    <lineage>
        <taxon>Bacteria</taxon>
        <taxon>Pseudomonadati</taxon>
        <taxon>Campylobacterota</taxon>
        <taxon>Epsilonproteobacteria</taxon>
        <taxon>Campylobacterales</taxon>
        <taxon>Helicobacteraceae</taxon>
        <taxon>Helicobacter</taxon>
    </lineage>
</organism>